<evidence type="ECO:0000256" key="1">
    <source>
        <dbReference type="ARBA" id="ARBA00004613"/>
    </source>
</evidence>
<dbReference type="EMBL" id="JBJQND010000014">
    <property type="protein sequence ID" value="KAL3854823.1"/>
    <property type="molecule type" value="Genomic_DNA"/>
</dbReference>
<comment type="caution">
    <text evidence="5">The sequence shown here is derived from an EMBL/GenBank/DDBJ whole genome shotgun (WGS) entry which is preliminary data.</text>
</comment>
<accession>A0ABD3V2D8</accession>
<dbReference type="PRINTS" id="PR00007">
    <property type="entry name" value="COMPLEMNTC1Q"/>
</dbReference>
<proteinExistence type="predicted"/>
<reference evidence="5 6" key="1">
    <citation type="submission" date="2024-11" db="EMBL/GenBank/DDBJ databases">
        <title>Chromosome-level genome assembly of the freshwater bivalve Anodonta woodiana.</title>
        <authorList>
            <person name="Chen X."/>
        </authorList>
    </citation>
    <scope>NUCLEOTIDE SEQUENCE [LARGE SCALE GENOMIC DNA]</scope>
    <source>
        <strain evidence="5">MN2024</strain>
        <tissue evidence="5">Gills</tissue>
    </source>
</reference>
<evidence type="ECO:0000256" key="3">
    <source>
        <dbReference type="SAM" id="SignalP"/>
    </source>
</evidence>
<dbReference type="InterPro" id="IPR050392">
    <property type="entry name" value="Collagen/C1q_domain"/>
</dbReference>
<dbReference type="SUPFAM" id="SSF49842">
    <property type="entry name" value="TNF-like"/>
    <property type="match status" value="1"/>
</dbReference>
<dbReference type="InterPro" id="IPR008983">
    <property type="entry name" value="Tumour_necrosis_fac-like_dom"/>
</dbReference>
<protein>
    <recommendedName>
        <fullName evidence="4">C1q domain-containing protein</fullName>
    </recommendedName>
</protein>
<dbReference type="Pfam" id="PF00386">
    <property type="entry name" value="C1q"/>
    <property type="match status" value="1"/>
</dbReference>
<dbReference type="Gene3D" id="2.60.120.40">
    <property type="match status" value="1"/>
</dbReference>
<dbReference type="Proteomes" id="UP001634394">
    <property type="component" value="Unassembled WGS sequence"/>
</dbReference>
<feature type="signal peptide" evidence="3">
    <location>
        <begin position="1"/>
        <end position="23"/>
    </location>
</feature>
<evidence type="ECO:0000259" key="4">
    <source>
        <dbReference type="PROSITE" id="PS50871"/>
    </source>
</evidence>
<feature type="chain" id="PRO_5044807017" description="C1q domain-containing protein" evidence="3">
    <location>
        <begin position="24"/>
        <end position="174"/>
    </location>
</feature>
<dbReference type="PANTHER" id="PTHR15427">
    <property type="entry name" value="EMILIN ELASTIN MICROFIBRIL INTERFACE-LOCATED PROTEIN ELASTIN MICROFIBRIL INTERFACER"/>
    <property type="match status" value="1"/>
</dbReference>
<feature type="domain" description="C1q" evidence="4">
    <location>
        <begin position="28"/>
        <end position="165"/>
    </location>
</feature>
<comment type="subcellular location">
    <subcellularLocation>
        <location evidence="1">Secreted</location>
    </subcellularLocation>
</comment>
<evidence type="ECO:0000313" key="5">
    <source>
        <dbReference type="EMBL" id="KAL3854823.1"/>
    </source>
</evidence>
<evidence type="ECO:0000313" key="6">
    <source>
        <dbReference type="Proteomes" id="UP001634394"/>
    </source>
</evidence>
<dbReference type="InterPro" id="IPR001073">
    <property type="entry name" value="C1q_dom"/>
</dbReference>
<dbReference type="PANTHER" id="PTHR15427:SF33">
    <property type="entry name" value="COLLAGEN IV NC1 DOMAIN-CONTAINING PROTEIN"/>
    <property type="match status" value="1"/>
</dbReference>
<dbReference type="PROSITE" id="PS50871">
    <property type="entry name" value="C1Q"/>
    <property type="match status" value="1"/>
</dbReference>
<gene>
    <name evidence="5" type="ORF">ACJMK2_014066</name>
</gene>
<keyword evidence="6" id="KW-1185">Reference proteome</keyword>
<dbReference type="AlphaFoldDB" id="A0ABD3V2D8"/>
<name>A0ABD3V2D8_SINWO</name>
<dbReference type="GO" id="GO:0005581">
    <property type="term" value="C:collagen trimer"/>
    <property type="evidence" value="ECO:0007669"/>
    <property type="project" value="UniProtKB-KW"/>
</dbReference>
<dbReference type="SMART" id="SM00110">
    <property type="entry name" value="C1Q"/>
    <property type="match status" value="1"/>
</dbReference>
<organism evidence="5 6">
    <name type="scientific">Sinanodonta woodiana</name>
    <name type="common">Chinese pond mussel</name>
    <name type="synonym">Anodonta woodiana</name>
    <dbReference type="NCBI Taxonomy" id="1069815"/>
    <lineage>
        <taxon>Eukaryota</taxon>
        <taxon>Metazoa</taxon>
        <taxon>Spiralia</taxon>
        <taxon>Lophotrochozoa</taxon>
        <taxon>Mollusca</taxon>
        <taxon>Bivalvia</taxon>
        <taxon>Autobranchia</taxon>
        <taxon>Heteroconchia</taxon>
        <taxon>Palaeoheterodonta</taxon>
        <taxon>Unionida</taxon>
        <taxon>Unionoidea</taxon>
        <taxon>Unionidae</taxon>
        <taxon>Unioninae</taxon>
        <taxon>Sinanodonta</taxon>
    </lineage>
</organism>
<evidence type="ECO:0000256" key="2">
    <source>
        <dbReference type="ARBA" id="ARBA00022525"/>
    </source>
</evidence>
<keyword evidence="3" id="KW-0732">Signal</keyword>
<sequence>MAGIIRYTVVFLLSVYTFGASLAQTTTPRPSNVAFSVGLTFTQHLSFSETVLYDRIFMNLGNGYNKQTGVFTCPAEGIYVLHFHAYDMNTDKAMWLELMHNTDFIVSVSGYSSHSSGGNTVILQLRIGDTIQVKGREQQQFSLFGQHDEIYSTLSGYLLYPGYTPPHVANPIVG</sequence>
<keyword evidence="2" id="KW-0964">Secreted</keyword>